<dbReference type="WBParaSite" id="DME_0000898901-mRNA-1">
    <property type="protein sequence ID" value="DME_0000898901-mRNA-1"/>
    <property type="gene ID" value="DME_0000898901"/>
</dbReference>
<gene>
    <name evidence="2" type="ORF">DME_LOCUS10540</name>
</gene>
<name>A0A0N4UMC2_DRAME</name>
<feature type="region of interest" description="Disordered" evidence="1">
    <location>
        <begin position="1"/>
        <end position="25"/>
    </location>
</feature>
<evidence type="ECO:0000313" key="4">
    <source>
        <dbReference type="Proteomes" id="UP000274756"/>
    </source>
</evidence>
<reference evidence="5" key="1">
    <citation type="submission" date="2017-02" db="UniProtKB">
        <authorList>
            <consortium name="WormBaseParasite"/>
        </authorList>
    </citation>
    <scope>IDENTIFICATION</scope>
</reference>
<keyword evidence="4" id="KW-1185">Reference proteome</keyword>
<protein>
    <submittedName>
        <fullName evidence="5">Transposase</fullName>
    </submittedName>
</protein>
<sequence length="89" mass="10600">MGKEFRGQSRKQTVGSSNKSKRSAHSLKRLKLSFLDILCEDLWKKSKNTSKNTYTEWYTERLKERAKERQRASKWIDSVEVERFSDDIL</sequence>
<dbReference type="Proteomes" id="UP000038040">
    <property type="component" value="Unplaced"/>
</dbReference>
<proteinExistence type="predicted"/>
<evidence type="ECO:0000256" key="1">
    <source>
        <dbReference type="SAM" id="MobiDB-lite"/>
    </source>
</evidence>
<reference evidence="2 4" key="2">
    <citation type="submission" date="2018-11" db="EMBL/GenBank/DDBJ databases">
        <authorList>
            <consortium name="Pathogen Informatics"/>
        </authorList>
    </citation>
    <scope>NUCLEOTIDE SEQUENCE [LARGE SCALE GENOMIC DNA]</scope>
</reference>
<dbReference type="AlphaFoldDB" id="A0A0N4UMC2"/>
<evidence type="ECO:0000313" key="2">
    <source>
        <dbReference type="EMBL" id="VDN60567.1"/>
    </source>
</evidence>
<dbReference type="Proteomes" id="UP000274756">
    <property type="component" value="Unassembled WGS sequence"/>
</dbReference>
<dbReference type="EMBL" id="UYYG01001223">
    <property type="protein sequence ID" value="VDN60567.1"/>
    <property type="molecule type" value="Genomic_DNA"/>
</dbReference>
<accession>A0A0N4UMC2</accession>
<evidence type="ECO:0000313" key="5">
    <source>
        <dbReference type="WBParaSite" id="DME_0000898901-mRNA-1"/>
    </source>
</evidence>
<evidence type="ECO:0000313" key="3">
    <source>
        <dbReference type="Proteomes" id="UP000038040"/>
    </source>
</evidence>
<organism evidence="3 5">
    <name type="scientific">Dracunculus medinensis</name>
    <name type="common">Guinea worm</name>
    <dbReference type="NCBI Taxonomy" id="318479"/>
    <lineage>
        <taxon>Eukaryota</taxon>
        <taxon>Metazoa</taxon>
        <taxon>Ecdysozoa</taxon>
        <taxon>Nematoda</taxon>
        <taxon>Chromadorea</taxon>
        <taxon>Rhabditida</taxon>
        <taxon>Spirurina</taxon>
        <taxon>Dracunculoidea</taxon>
        <taxon>Dracunculidae</taxon>
        <taxon>Dracunculus</taxon>
    </lineage>
</organism>